<comment type="caution">
    <text evidence="2">The sequence shown here is derived from an EMBL/GenBank/DDBJ whole genome shotgun (WGS) entry which is preliminary data.</text>
</comment>
<evidence type="ECO:0000313" key="2">
    <source>
        <dbReference type="EMBL" id="KAF5890100.1"/>
    </source>
</evidence>
<reference evidence="2" key="1">
    <citation type="submission" date="2020-07" db="EMBL/GenBank/DDBJ databases">
        <title>Clarias magur genome sequencing, assembly and annotation.</title>
        <authorList>
            <person name="Kushwaha B."/>
            <person name="Kumar R."/>
            <person name="Das P."/>
            <person name="Joshi C.G."/>
            <person name="Kumar D."/>
            <person name="Nagpure N.S."/>
            <person name="Pandey M."/>
            <person name="Agarwal S."/>
            <person name="Srivastava S."/>
            <person name="Singh M."/>
            <person name="Sahoo L."/>
            <person name="Jayasankar P."/>
            <person name="Meher P.K."/>
            <person name="Koringa P.G."/>
            <person name="Iquebal M.A."/>
            <person name="Das S.P."/>
            <person name="Bit A."/>
            <person name="Patnaik S."/>
            <person name="Patel N."/>
            <person name="Shah T.M."/>
            <person name="Hinsu A."/>
            <person name="Jena J.K."/>
        </authorList>
    </citation>
    <scope>NUCLEOTIDE SEQUENCE</scope>
    <source>
        <strain evidence="2">CIFAMagur01</strain>
        <tissue evidence="2">Testis</tissue>
    </source>
</reference>
<feature type="compositionally biased region" description="Gly residues" evidence="1">
    <location>
        <begin position="16"/>
        <end position="34"/>
    </location>
</feature>
<protein>
    <submittedName>
        <fullName evidence="2">Uncharacterized protein</fullName>
    </submittedName>
</protein>
<dbReference type="AlphaFoldDB" id="A0A8J4X9Y1"/>
<name>A0A8J4X9Y1_CLAMG</name>
<evidence type="ECO:0000313" key="3">
    <source>
        <dbReference type="Proteomes" id="UP000727407"/>
    </source>
</evidence>
<accession>A0A8J4X9Y1</accession>
<organism evidence="2 3">
    <name type="scientific">Clarias magur</name>
    <name type="common">Asian catfish</name>
    <name type="synonym">Macropteronotus magur</name>
    <dbReference type="NCBI Taxonomy" id="1594786"/>
    <lineage>
        <taxon>Eukaryota</taxon>
        <taxon>Metazoa</taxon>
        <taxon>Chordata</taxon>
        <taxon>Craniata</taxon>
        <taxon>Vertebrata</taxon>
        <taxon>Euteleostomi</taxon>
        <taxon>Actinopterygii</taxon>
        <taxon>Neopterygii</taxon>
        <taxon>Teleostei</taxon>
        <taxon>Ostariophysi</taxon>
        <taxon>Siluriformes</taxon>
        <taxon>Clariidae</taxon>
        <taxon>Clarias</taxon>
    </lineage>
</organism>
<evidence type="ECO:0000256" key="1">
    <source>
        <dbReference type="SAM" id="MobiDB-lite"/>
    </source>
</evidence>
<dbReference type="Proteomes" id="UP000727407">
    <property type="component" value="Unassembled WGS sequence"/>
</dbReference>
<gene>
    <name evidence="2" type="ORF">DAT39_020197</name>
</gene>
<keyword evidence="3" id="KW-1185">Reference proteome</keyword>
<proteinExistence type="predicted"/>
<sequence>MALGFGGERQRLGLLGVSGGGRGGRRQGGGGRGRGVQHAAVRGRRAVDHLLLRESGKYTYGTHVTKLRCERNR</sequence>
<dbReference type="EMBL" id="QNUK01000726">
    <property type="protein sequence ID" value="KAF5890100.1"/>
    <property type="molecule type" value="Genomic_DNA"/>
</dbReference>
<feature type="region of interest" description="Disordered" evidence="1">
    <location>
        <begin position="14"/>
        <end position="40"/>
    </location>
</feature>